<dbReference type="EnsemblMetazoa" id="Aqu2.1.31112_001">
    <property type="protein sequence ID" value="Aqu2.1.31112_001"/>
    <property type="gene ID" value="Aqu2.1.31112"/>
</dbReference>
<reference evidence="1" key="1">
    <citation type="submission" date="2017-05" db="UniProtKB">
        <authorList>
            <consortium name="EnsemblMetazoa"/>
        </authorList>
    </citation>
    <scope>IDENTIFICATION</scope>
</reference>
<dbReference type="AlphaFoldDB" id="A0A1X7UUQ3"/>
<name>A0A1X7UUQ3_AMPQE</name>
<proteinExistence type="predicted"/>
<organism evidence="1">
    <name type="scientific">Amphimedon queenslandica</name>
    <name type="common">Sponge</name>
    <dbReference type="NCBI Taxonomy" id="400682"/>
    <lineage>
        <taxon>Eukaryota</taxon>
        <taxon>Metazoa</taxon>
        <taxon>Porifera</taxon>
        <taxon>Demospongiae</taxon>
        <taxon>Heteroscleromorpha</taxon>
        <taxon>Haplosclerida</taxon>
        <taxon>Niphatidae</taxon>
        <taxon>Amphimedon</taxon>
    </lineage>
</organism>
<accession>A0A1X7UUQ3</accession>
<protein>
    <submittedName>
        <fullName evidence="1">Uncharacterized protein</fullName>
    </submittedName>
</protein>
<dbReference type="InParanoid" id="A0A1X7UUQ3"/>
<evidence type="ECO:0000313" key="1">
    <source>
        <dbReference type="EnsemblMetazoa" id="Aqu2.1.31112_001"/>
    </source>
</evidence>
<sequence length="166" mass="18579">MGQLVKSVSEEVIGEELRSKLKKIGTVFLSQKAWRSGGEFAVNYTTDYNNVDDHEDTDIVPSTDDDGLEASREIIITGGYRKLRKRQREAVIRFKRFNWETANKVWDTTAPSTEESRACCLDEGSEVLTEVAQKKLQANTAILNASQSLAVHFEAAGNKEEIPPNE</sequence>